<dbReference type="NCBIfam" id="NF005757">
    <property type="entry name" value="PRK07581.1"/>
    <property type="match status" value="1"/>
</dbReference>
<proteinExistence type="predicted"/>
<dbReference type="GO" id="GO:0016787">
    <property type="term" value="F:hydrolase activity"/>
    <property type="evidence" value="ECO:0007669"/>
    <property type="project" value="UniProtKB-KW"/>
</dbReference>
<dbReference type="PANTHER" id="PTHR32268:SF15">
    <property type="entry name" value="HOMOSERINE ACETYLTRANSFERASE FAMILY PROTEIN (AFU_ORTHOLOGUE AFUA_1G15350)"/>
    <property type="match status" value="1"/>
</dbReference>
<dbReference type="RefSeq" id="WP_265382480.1">
    <property type="nucleotide sequence ID" value="NZ_CP110615.1"/>
</dbReference>
<evidence type="ECO:0000313" key="3">
    <source>
        <dbReference type="Proteomes" id="UP001164965"/>
    </source>
</evidence>
<organism evidence="2 3">
    <name type="scientific">Rhodococcus antarcticus</name>
    <dbReference type="NCBI Taxonomy" id="2987751"/>
    <lineage>
        <taxon>Bacteria</taxon>
        <taxon>Bacillati</taxon>
        <taxon>Actinomycetota</taxon>
        <taxon>Actinomycetes</taxon>
        <taxon>Mycobacteriales</taxon>
        <taxon>Nocardiaceae</taxon>
        <taxon>Rhodococcus</taxon>
    </lineage>
</organism>
<accession>A0ABY6NZH6</accession>
<sequence>MTWSVSEGLFPLGDLEVEHGGTIHDATLSWQTHGTLNAARDNVIVYPCSYRATHTGLAAMIGPDQLLDPGRWFIVVPDMFSNGLSSSASTDDDFPALVTLRDNVAAQRRLLTEHLGVDRVAAAYGFSMGAGQAYHWAAMYPEAVERAIIVCGSARTAVHNQVFLSGLLRVLEAAPEHLGGGRFSAEPTATLRAFAHVYAGWGLSQDFYREDLFRTVLGAPDLDGFLRTDWEDRFATSRAADLYAQALTWYHADISAGPEHDGDLAAALGAIRARVLLLPGETDLYFRVADSAAELAHLHDAELRPIPSIWGHRAGAPSLDSNHADHAFLREAVRDWLDR</sequence>
<dbReference type="Pfam" id="PF00561">
    <property type="entry name" value="Abhydrolase_1"/>
    <property type="match status" value="1"/>
</dbReference>
<dbReference type="InterPro" id="IPR029058">
    <property type="entry name" value="AB_hydrolase_fold"/>
</dbReference>
<dbReference type="SUPFAM" id="SSF53474">
    <property type="entry name" value="alpha/beta-Hydrolases"/>
    <property type="match status" value="1"/>
</dbReference>
<feature type="domain" description="AB hydrolase-1" evidence="1">
    <location>
        <begin position="67"/>
        <end position="298"/>
    </location>
</feature>
<dbReference type="PANTHER" id="PTHR32268">
    <property type="entry name" value="HOMOSERINE O-ACETYLTRANSFERASE"/>
    <property type="match status" value="1"/>
</dbReference>
<evidence type="ECO:0000313" key="2">
    <source>
        <dbReference type="EMBL" id="UZJ24373.1"/>
    </source>
</evidence>
<dbReference type="InterPro" id="IPR008220">
    <property type="entry name" value="HAT_MetX-like"/>
</dbReference>
<gene>
    <name evidence="2" type="ORF">RHODO2019_14660</name>
</gene>
<name>A0ABY6NZH6_9NOCA</name>
<dbReference type="Gene3D" id="3.40.50.1820">
    <property type="entry name" value="alpha/beta hydrolase"/>
    <property type="match status" value="1"/>
</dbReference>
<keyword evidence="3" id="KW-1185">Reference proteome</keyword>
<dbReference type="Proteomes" id="UP001164965">
    <property type="component" value="Chromosome"/>
</dbReference>
<keyword evidence="2" id="KW-0378">Hydrolase</keyword>
<reference evidence="2" key="1">
    <citation type="submission" date="2022-10" db="EMBL/GenBank/DDBJ databases">
        <title>Rhodococcus sp.75.</title>
        <authorList>
            <person name="Sun M."/>
        </authorList>
    </citation>
    <scope>NUCLEOTIDE SEQUENCE</scope>
    <source>
        <strain evidence="2">75</strain>
    </source>
</reference>
<dbReference type="InterPro" id="IPR000073">
    <property type="entry name" value="AB_hydrolase_1"/>
</dbReference>
<protein>
    <submittedName>
        <fullName evidence="2">Alpha/beta fold hydrolase</fullName>
    </submittedName>
</protein>
<dbReference type="EMBL" id="CP110615">
    <property type="protein sequence ID" value="UZJ24373.1"/>
    <property type="molecule type" value="Genomic_DNA"/>
</dbReference>
<dbReference type="PIRSF" id="PIRSF000443">
    <property type="entry name" value="Homoser_Ac_trans"/>
    <property type="match status" value="1"/>
</dbReference>
<evidence type="ECO:0000259" key="1">
    <source>
        <dbReference type="Pfam" id="PF00561"/>
    </source>
</evidence>